<dbReference type="Gene3D" id="3.30.160.250">
    <property type="match status" value="1"/>
</dbReference>
<evidence type="ECO:0000313" key="1">
    <source>
        <dbReference type="EMBL" id="ARK31769.1"/>
    </source>
</evidence>
<dbReference type="Proteomes" id="UP000193006">
    <property type="component" value="Chromosome"/>
</dbReference>
<protein>
    <recommendedName>
        <fullName evidence="3">HicB-like antitoxin of toxin-antitoxin system domain-containing protein</fullName>
    </recommendedName>
</protein>
<organism evidence="1 2">
    <name type="scientific">Halalkalibacter krulwichiae</name>
    <dbReference type="NCBI Taxonomy" id="199441"/>
    <lineage>
        <taxon>Bacteria</taxon>
        <taxon>Bacillati</taxon>
        <taxon>Bacillota</taxon>
        <taxon>Bacilli</taxon>
        <taxon>Bacillales</taxon>
        <taxon>Bacillaceae</taxon>
        <taxon>Halalkalibacter</taxon>
    </lineage>
</organism>
<dbReference type="KEGG" id="bkw:BkAM31D_19070"/>
<dbReference type="STRING" id="199441.BkAM31D_19070"/>
<proteinExistence type="predicted"/>
<dbReference type="RefSeq" id="WP_235820545.1">
    <property type="nucleotide sequence ID" value="NZ_CP020814.1"/>
</dbReference>
<dbReference type="InterPro" id="IPR035069">
    <property type="entry name" value="TTHA1013/TTHA0281-like"/>
</dbReference>
<sequence length="71" mass="8217">MIELMELDGCVSFGDTLKEAKADLSEALTLWIQYHGEQQLPEIRDGAHIIYLDAPMEIREFQYINSELENM</sequence>
<accession>A0A1X9ME94</accession>
<dbReference type="EMBL" id="CP020814">
    <property type="protein sequence ID" value="ARK31769.1"/>
    <property type="molecule type" value="Genomic_DNA"/>
</dbReference>
<name>A0A1X9ME94_9BACI</name>
<evidence type="ECO:0000313" key="2">
    <source>
        <dbReference type="Proteomes" id="UP000193006"/>
    </source>
</evidence>
<dbReference type="SUPFAM" id="SSF143100">
    <property type="entry name" value="TTHA1013/TTHA0281-like"/>
    <property type="match status" value="1"/>
</dbReference>
<evidence type="ECO:0008006" key="3">
    <source>
        <dbReference type="Google" id="ProtNLM"/>
    </source>
</evidence>
<gene>
    <name evidence="1" type="ORF">BkAM31D_19070</name>
</gene>
<keyword evidence="2" id="KW-1185">Reference proteome</keyword>
<reference evidence="1 2" key="1">
    <citation type="submission" date="2017-04" db="EMBL/GenBank/DDBJ databases">
        <title>Bacillus krulwichiae AM31D Genome sequencing and assembly.</title>
        <authorList>
            <person name="Krulwich T.A."/>
            <person name="Anastor L."/>
            <person name="Ehrlich R."/>
            <person name="Ehrlich G.D."/>
            <person name="Janto B."/>
        </authorList>
    </citation>
    <scope>NUCLEOTIDE SEQUENCE [LARGE SCALE GENOMIC DNA]</scope>
    <source>
        <strain evidence="1 2">AM31D</strain>
    </source>
</reference>
<dbReference type="AlphaFoldDB" id="A0A1X9ME94"/>